<keyword evidence="4" id="KW-0460">Magnesium</keyword>
<dbReference type="InterPro" id="IPR023214">
    <property type="entry name" value="HAD_sf"/>
</dbReference>
<evidence type="ECO:0000256" key="1">
    <source>
        <dbReference type="ARBA" id="ARBA00001946"/>
    </source>
</evidence>
<dbReference type="SFLD" id="SFLDG01129">
    <property type="entry name" value="C1.5:_HAD__Beta-PGM__Phosphata"/>
    <property type="match status" value="1"/>
</dbReference>
<keyword evidence="3" id="KW-0378">Hydrolase</keyword>
<protein>
    <recommendedName>
        <fullName evidence="6">HAD family hydrolase</fullName>
    </recommendedName>
</protein>
<keyword evidence="2" id="KW-0479">Metal-binding</keyword>
<sequence>IGNDVIRAVTFDVWGTLLGYTSELSEYWREARKRSMFKVLRTLGYNYNMSEISKAYDILERKIRGEEVLLPTSCTSSSRQHFESMSEITVTDQVGLFLRLLNVKVQGPWVKELVKLYAEVSLEKLPTCAKNARGCLSQLKDDGIKLGIISNVARTPSRVLRIVLAKHGILEYFGTTSFSDEVYVRKPHPKIFLHALSQLGVKAKDAVHVGDRLRDDVYGAKMVGMRAVLCRSIAPLPPDKEILKPDASIDKLIQLRAALESIGAASNLRDQKD</sequence>
<dbReference type="Gene3D" id="1.10.150.400">
    <property type="match status" value="1"/>
</dbReference>
<comment type="caution">
    <text evidence="5">The sequence shown here is derived from an EMBL/GenBank/DDBJ whole genome shotgun (WGS) entry which is preliminary data.</text>
</comment>
<dbReference type="EMBL" id="BART01023778">
    <property type="protein sequence ID" value="GAG96630.1"/>
    <property type="molecule type" value="Genomic_DNA"/>
</dbReference>
<evidence type="ECO:0000313" key="5">
    <source>
        <dbReference type="EMBL" id="GAG96630.1"/>
    </source>
</evidence>
<dbReference type="InterPro" id="IPR006439">
    <property type="entry name" value="HAD-SF_hydro_IA"/>
</dbReference>
<dbReference type="Pfam" id="PF00702">
    <property type="entry name" value="Hydrolase"/>
    <property type="match status" value="1"/>
</dbReference>
<proteinExistence type="predicted"/>
<dbReference type="GO" id="GO:0046872">
    <property type="term" value="F:metal ion binding"/>
    <property type="evidence" value="ECO:0007669"/>
    <property type="project" value="UniProtKB-KW"/>
</dbReference>
<evidence type="ECO:0000256" key="2">
    <source>
        <dbReference type="ARBA" id="ARBA00022723"/>
    </source>
</evidence>
<evidence type="ECO:0008006" key="6">
    <source>
        <dbReference type="Google" id="ProtNLM"/>
    </source>
</evidence>
<feature type="non-terminal residue" evidence="5">
    <location>
        <position position="1"/>
    </location>
</feature>
<dbReference type="InterPro" id="IPR051400">
    <property type="entry name" value="HAD-like_hydrolase"/>
</dbReference>
<reference evidence="5" key="1">
    <citation type="journal article" date="2014" name="Front. Microbiol.">
        <title>High frequency of phylogenetically diverse reductive dehalogenase-homologous genes in deep subseafloor sedimentary metagenomes.</title>
        <authorList>
            <person name="Kawai M."/>
            <person name="Futagami T."/>
            <person name="Toyoda A."/>
            <person name="Takaki Y."/>
            <person name="Nishi S."/>
            <person name="Hori S."/>
            <person name="Arai W."/>
            <person name="Tsubouchi T."/>
            <person name="Morono Y."/>
            <person name="Uchiyama I."/>
            <person name="Ito T."/>
            <person name="Fujiyama A."/>
            <person name="Inagaki F."/>
            <person name="Takami H."/>
        </authorList>
    </citation>
    <scope>NUCLEOTIDE SEQUENCE</scope>
    <source>
        <strain evidence="5">Expedition CK06-06</strain>
    </source>
</reference>
<organism evidence="5">
    <name type="scientific">marine sediment metagenome</name>
    <dbReference type="NCBI Taxonomy" id="412755"/>
    <lineage>
        <taxon>unclassified sequences</taxon>
        <taxon>metagenomes</taxon>
        <taxon>ecological metagenomes</taxon>
    </lineage>
</organism>
<dbReference type="GO" id="GO:0044281">
    <property type="term" value="P:small molecule metabolic process"/>
    <property type="evidence" value="ECO:0007669"/>
    <property type="project" value="UniProtKB-ARBA"/>
</dbReference>
<comment type="cofactor">
    <cofactor evidence="1">
        <name>Mg(2+)</name>
        <dbReference type="ChEBI" id="CHEBI:18420"/>
    </cofactor>
</comment>
<dbReference type="PANTHER" id="PTHR46470">
    <property type="entry name" value="N-ACYLNEURAMINATE-9-PHOSPHATASE"/>
    <property type="match status" value="1"/>
</dbReference>
<dbReference type="GO" id="GO:0016791">
    <property type="term" value="F:phosphatase activity"/>
    <property type="evidence" value="ECO:0007669"/>
    <property type="project" value="TreeGrafter"/>
</dbReference>
<dbReference type="Gene3D" id="3.40.50.1000">
    <property type="entry name" value="HAD superfamily/HAD-like"/>
    <property type="match status" value="1"/>
</dbReference>
<dbReference type="SUPFAM" id="SSF56784">
    <property type="entry name" value="HAD-like"/>
    <property type="match status" value="1"/>
</dbReference>
<name>X1BNQ9_9ZZZZ</name>
<dbReference type="NCBIfam" id="TIGR01549">
    <property type="entry name" value="HAD-SF-IA-v1"/>
    <property type="match status" value="1"/>
</dbReference>
<gene>
    <name evidence="5" type="ORF">S01H4_43154</name>
</gene>
<dbReference type="InterPro" id="IPR036412">
    <property type="entry name" value="HAD-like_sf"/>
</dbReference>
<dbReference type="SFLD" id="SFLDS00003">
    <property type="entry name" value="Haloacid_Dehalogenase"/>
    <property type="match status" value="1"/>
</dbReference>
<dbReference type="PANTHER" id="PTHR46470:SF2">
    <property type="entry name" value="GLYCERALDEHYDE 3-PHOSPHATE PHOSPHATASE"/>
    <property type="match status" value="1"/>
</dbReference>
<accession>X1BNQ9</accession>
<evidence type="ECO:0000256" key="3">
    <source>
        <dbReference type="ARBA" id="ARBA00022801"/>
    </source>
</evidence>
<evidence type="ECO:0000256" key="4">
    <source>
        <dbReference type="ARBA" id="ARBA00022842"/>
    </source>
</evidence>
<dbReference type="AlphaFoldDB" id="X1BNQ9"/>